<name>A0A8S1J8I3_9CHLO</name>
<comment type="caution">
    <text evidence="4">The sequence shown here is derived from an EMBL/GenBank/DDBJ whole genome shotgun (WGS) entry which is preliminary data.</text>
</comment>
<reference evidence="4" key="1">
    <citation type="submission" date="2020-12" db="EMBL/GenBank/DDBJ databases">
        <authorList>
            <person name="Iha C."/>
        </authorList>
    </citation>
    <scope>NUCLEOTIDE SEQUENCE</scope>
</reference>
<dbReference type="GO" id="GO:0005483">
    <property type="term" value="F:soluble NSF attachment protein activity"/>
    <property type="evidence" value="ECO:0007669"/>
    <property type="project" value="TreeGrafter"/>
</dbReference>
<accession>A0A8S1J8I3</accession>
<comment type="similarity">
    <text evidence="1">Belongs to the SNAP family.</text>
</comment>
<evidence type="ECO:0000256" key="1">
    <source>
        <dbReference type="ARBA" id="ARBA00010050"/>
    </source>
</evidence>
<proteinExistence type="inferred from homology"/>
<dbReference type="InterPro" id="IPR000744">
    <property type="entry name" value="NSF_attach"/>
</dbReference>
<dbReference type="PANTHER" id="PTHR13768">
    <property type="entry name" value="SOLUBLE NSF ATTACHMENT PROTEIN SNAP"/>
    <property type="match status" value="1"/>
</dbReference>
<keyword evidence="3" id="KW-0653">Protein transport</keyword>
<dbReference type="Proteomes" id="UP000708148">
    <property type="component" value="Unassembled WGS sequence"/>
</dbReference>
<dbReference type="AlphaFoldDB" id="A0A8S1J8I3"/>
<dbReference type="GO" id="GO:0006886">
    <property type="term" value="P:intracellular protein transport"/>
    <property type="evidence" value="ECO:0007669"/>
    <property type="project" value="InterPro"/>
</dbReference>
<dbReference type="GO" id="GO:0019905">
    <property type="term" value="F:syntaxin binding"/>
    <property type="evidence" value="ECO:0007669"/>
    <property type="project" value="TreeGrafter"/>
</dbReference>
<dbReference type="PANTHER" id="PTHR13768:SF8">
    <property type="entry name" value="ALPHA-SOLUBLE NSF ATTACHMENT PROTEIN"/>
    <property type="match status" value="1"/>
</dbReference>
<dbReference type="GO" id="GO:0005774">
    <property type="term" value="C:vacuolar membrane"/>
    <property type="evidence" value="ECO:0007669"/>
    <property type="project" value="TreeGrafter"/>
</dbReference>
<organism evidence="4 5">
    <name type="scientific">Ostreobium quekettii</name>
    <dbReference type="NCBI Taxonomy" id="121088"/>
    <lineage>
        <taxon>Eukaryota</taxon>
        <taxon>Viridiplantae</taxon>
        <taxon>Chlorophyta</taxon>
        <taxon>core chlorophytes</taxon>
        <taxon>Ulvophyceae</taxon>
        <taxon>TCBD clade</taxon>
        <taxon>Bryopsidales</taxon>
        <taxon>Ostreobineae</taxon>
        <taxon>Ostreobiaceae</taxon>
        <taxon>Ostreobium</taxon>
    </lineage>
</organism>
<evidence type="ECO:0000313" key="5">
    <source>
        <dbReference type="Proteomes" id="UP000708148"/>
    </source>
</evidence>
<dbReference type="GO" id="GO:0035494">
    <property type="term" value="P:SNARE complex disassembly"/>
    <property type="evidence" value="ECO:0007669"/>
    <property type="project" value="TreeGrafter"/>
</dbReference>
<evidence type="ECO:0000256" key="3">
    <source>
        <dbReference type="ARBA" id="ARBA00022927"/>
    </source>
</evidence>
<sequence>MDIAEQLEKQEQFESSIEFYEKAADLFLTEDSHSQANKSFLKAFEDVAREAAGHNLLKYSAKGHLLSAGLCCLCYEDPERFPAMLERYKEVDIMFTGSRECNLLQQLSDAVAGDASRLFTDEVAQYNALSKLPSQV</sequence>
<protein>
    <recommendedName>
        <fullName evidence="6">Alpha-soluble NSF attachment protein</fullName>
    </recommendedName>
</protein>
<dbReference type="SUPFAM" id="SSF48452">
    <property type="entry name" value="TPR-like"/>
    <property type="match status" value="1"/>
</dbReference>
<dbReference type="Pfam" id="PF14938">
    <property type="entry name" value="SNAP"/>
    <property type="match status" value="1"/>
</dbReference>
<dbReference type="OrthoDB" id="9984275at2759"/>
<keyword evidence="5" id="KW-1185">Reference proteome</keyword>
<dbReference type="InterPro" id="IPR011990">
    <property type="entry name" value="TPR-like_helical_dom_sf"/>
</dbReference>
<evidence type="ECO:0000313" key="4">
    <source>
        <dbReference type="EMBL" id="CAD7703613.1"/>
    </source>
</evidence>
<dbReference type="Gene3D" id="1.25.40.10">
    <property type="entry name" value="Tetratricopeptide repeat domain"/>
    <property type="match status" value="1"/>
</dbReference>
<gene>
    <name evidence="4" type="ORF">OSTQU699_LOCUS8970</name>
</gene>
<evidence type="ECO:0000256" key="2">
    <source>
        <dbReference type="ARBA" id="ARBA00022448"/>
    </source>
</evidence>
<dbReference type="GO" id="GO:0031201">
    <property type="term" value="C:SNARE complex"/>
    <property type="evidence" value="ECO:0007669"/>
    <property type="project" value="TreeGrafter"/>
</dbReference>
<evidence type="ECO:0008006" key="6">
    <source>
        <dbReference type="Google" id="ProtNLM"/>
    </source>
</evidence>
<keyword evidence="2" id="KW-0813">Transport</keyword>
<dbReference type="EMBL" id="CAJHUC010002327">
    <property type="protein sequence ID" value="CAD7703613.1"/>
    <property type="molecule type" value="Genomic_DNA"/>
</dbReference>